<dbReference type="EMBL" id="LAZR01000025">
    <property type="protein sequence ID" value="KKO03702.1"/>
    <property type="molecule type" value="Genomic_DNA"/>
</dbReference>
<comment type="caution">
    <text evidence="1">The sequence shown here is derived from an EMBL/GenBank/DDBJ whole genome shotgun (WGS) entry which is preliminary data.</text>
</comment>
<reference evidence="1" key="1">
    <citation type="journal article" date="2015" name="Nature">
        <title>Complex archaea that bridge the gap between prokaryotes and eukaryotes.</title>
        <authorList>
            <person name="Spang A."/>
            <person name="Saw J.H."/>
            <person name="Jorgensen S.L."/>
            <person name="Zaremba-Niedzwiedzka K."/>
            <person name="Martijn J."/>
            <person name="Lind A.E."/>
            <person name="van Eijk R."/>
            <person name="Schleper C."/>
            <person name="Guy L."/>
            <person name="Ettema T.J."/>
        </authorList>
    </citation>
    <scope>NUCLEOTIDE SEQUENCE</scope>
</reference>
<proteinExistence type="predicted"/>
<dbReference type="AlphaFoldDB" id="A0A0F9XWE3"/>
<protein>
    <recommendedName>
        <fullName evidence="2">Transcription elongation factor GreA/GreB C-terminal domain-containing protein</fullName>
    </recommendedName>
</protein>
<organism evidence="1">
    <name type="scientific">marine sediment metagenome</name>
    <dbReference type="NCBI Taxonomy" id="412755"/>
    <lineage>
        <taxon>unclassified sequences</taxon>
        <taxon>metagenomes</taxon>
        <taxon>ecological metagenomes</taxon>
    </lineage>
</organism>
<evidence type="ECO:0008006" key="2">
    <source>
        <dbReference type="Google" id="ProtNLM"/>
    </source>
</evidence>
<sequence length="120" mass="13060">MSSMVDVKRHLRTLARNTAVWHTIGPRELASVIGKLELLERDRTALRARVGSELLLLDMNTQDLVELRLTERGCSASAQVSIFSPLGARLLAARPGDLLSLGGFSGGYRLLLVRVEAPPA</sequence>
<accession>A0A0F9XWE3</accession>
<gene>
    <name evidence="1" type="ORF">LCGC14_0091290</name>
</gene>
<name>A0A0F9XWE3_9ZZZZ</name>
<evidence type="ECO:0000313" key="1">
    <source>
        <dbReference type="EMBL" id="KKO03702.1"/>
    </source>
</evidence>